<feature type="region of interest" description="Disordered" evidence="1">
    <location>
        <begin position="1046"/>
        <end position="1068"/>
    </location>
</feature>
<dbReference type="EMBL" id="HE573023">
    <property type="protein sequence ID" value="CCC49208.1"/>
    <property type="molecule type" value="Genomic_DNA"/>
</dbReference>
<evidence type="ECO:0000313" key="2">
    <source>
        <dbReference type="EMBL" id="CCC49208.1"/>
    </source>
</evidence>
<protein>
    <submittedName>
        <fullName evidence="2">Uncharacterized protein</fullName>
    </submittedName>
</protein>
<feature type="non-terminal residue" evidence="2">
    <location>
        <position position="1447"/>
    </location>
</feature>
<proteinExistence type="predicted"/>
<accession>G0TZ05</accession>
<reference evidence="2" key="1">
    <citation type="journal article" date="2012" name="Proc. Natl. Acad. Sci. U.S.A.">
        <title>Antigenic diversity is generated by distinct evolutionary mechanisms in African trypanosome species.</title>
        <authorList>
            <person name="Jackson A.P."/>
            <person name="Berry A."/>
            <person name="Aslett M."/>
            <person name="Allison H.C."/>
            <person name="Burton P."/>
            <person name="Vavrova-Anderson J."/>
            <person name="Brown R."/>
            <person name="Browne H."/>
            <person name="Corton N."/>
            <person name="Hauser H."/>
            <person name="Gamble J."/>
            <person name="Gilderthorp R."/>
            <person name="Marcello L."/>
            <person name="McQuillan J."/>
            <person name="Otto T.D."/>
            <person name="Quail M.A."/>
            <person name="Sanders M.J."/>
            <person name="van Tonder A."/>
            <person name="Ginger M.L."/>
            <person name="Field M.C."/>
            <person name="Barry J.D."/>
            <person name="Hertz-Fowler C."/>
            <person name="Berriman M."/>
        </authorList>
    </citation>
    <scope>NUCLEOTIDE SEQUENCE</scope>
    <source>
        <strain evidence="2">Y486</strain>
    </source>
</reference>
<organism evidence="2">
    <name type="scientific">Trypanosoma vivax (strain Y486)</name>
    <dbReference type="NCBI Taxonomy" id="1055687"/>
    <lineage>
        <taxon>Eukaryota</taxon>
        <taxon>Discoba</taxon>
        <taxon>Euglenozoa</taxon>
        <taxon>Kinetoplastea</taxon>
        <taxon>Metakinetoplastina</taxon>
        <taxon>Trypanosomatida</taxon>
        <taxon>Trypanosomatidae</taxon>
        <taxon>Trypanosoma</taxon>
        <taxon>Duttonella</taxon>
    </lineage>
</organism>
<evidence type="ECO:0000256" key="1">
    <source>
        <dbReference type="SAM" id="MobiDB-lite"/>
    </source>
</evidence>
<name>G0TZ05_TRYVY</name>
<sequence length="1447" mass="158996">MRPFRHHADTTLSLATVTCKTALRLSSSSSLASSPCSKPTGPQAAAQRMLAGRSVVPHKYLQGANTHHPSTVVSVPLRRRRRYEPFAYLLKRYIERGFVDVNVLLSHPEAPSPMELVLHVMRHRTPCVSLAEAALTAVLSQPRLTSTSGTASYALQTVAQVIRQRCPHLYGVPAVRVLLCQALLSDRLFTDALEVLQEMPDSWITPGLWALVMDAAGQGKIPHSPLLWRLLTLSPLEAPGDGHVVRTGARVVQQLAGTTAGGTVTQRAMGQGDGHLEPPGSPCSGRVRTVGYGGDSGIENTTAFSAFDVRPASILRLVHADGQQEWCQLSTAEVGYAEQHYCTVRDTRAWGHIRPANGDVRLLQSEQGPVASSDRGVANASDEVRVHPSPFLLFFKIIRETRDVLSGGGESPYSGGPPTLSLPMVHWSLVWRYFQILNRECPTWYAIIPAEAEDLSRYVIDVLCRGADPWMTLNVARAVSSRHIIDGLDMSLWLLHRLDASHHAEEARDVTRKVFRWLLTDAGVHLIPHLHHHLIPASRVLIRLGLQDELRQLYNGVLDNVYMFAEDFRTEFVHVMRDLVCPSCSSILPVQDVFVERTCPICLMIVPAKDAGALPSFQLSQEHIARLREKRRATRLSERQRLRERVYRWSKSGGYASGCIATSAVQPAGDGAVSWQTKSRSPPPDAALTLKREVLGDTVPLIPGVPVKKQVPYFLLEDSNVVDTVSGEAGLPFDVHVAMEESSKRLHLQEAARRYVLAQRGVEAQSHLQLFGCSESDYATLTTPQQLQDESTFFRTVFLPTTCKVCFGQHNWKSCPIITRDFSTVQKASITMTPEEKQRAMLEQLRQVVQAAVQGRAEDGRLIVDAYTAFVRSSYRELFAEVHSRDVNRLSILLSRSRQYRRAAFVLCHIPLQLRDNVAYTSMLHYFNVSIDEAQELLSKRSPIGVADESHPNFVQVALTCCMCLDERHASFECPRLRQWMNDANVLGDEKAPDASERALASCVVDSRSARRLRAQVDGWISAGPERLHAFYRFLLQNIDTFQDDAGAASDSNGDGEGGRARGKGASHNVPHKVVEPEAGLAGVLVAKRRMRRIDMSDPIIYALNQTIIKLAASGHKSSAYRLYARAPVAFITRLSTKAMLRLSRFSEESIRSLMSSFSSGGDVVDCSNNGGSGLNRGSDGGGSSCTSAHISFVDDAVERGKGDDTRSTNASCSEAGSLDTGISSEVARVAAVPLQTSCLLCFDSGHTYFDCPELAAQATPAAKLEYVATQVGGIRSSVDGVRAAAAYVYHAYNLGQLTGELLRAHPALLRALLRLVHRCFAAGLVAAGVRVLRRLPVEAVPPLPVYTDLWRAAGLPEATVSARRERLVALFTAEGLEPCIESPPARQTYSNQFVAGLSQALHDDLCRHCYLSGHTLATCSVFHAEVSFGRDYVAAYRMSMMSEQLD</sequence>
<gene>
    <name evidence="2" type="ORF">TVY486_0705350</name>
</gene>